<organism evidence="2 3">
    <name type="scientific">Haloplanus litoreus</name>
    <dbReference type="NCBI Taxonomy" id="767515"/>
    <lineage>
        <taxon>Archaea</taxon>
        <taxon>Methanobacteriati</taxon>
        <taxon>Methanobacteriota</taxon>
        <taxon>Stenosarchaea group</taxon>
        <taxon>Halobacteria</taxon>
        <taxon>Halobacteriales</taxon>
        <taxon>Haloferacaceae</taxon>
        <taxon>Haloplanus</taxon>
    </lineage>
</organism>
<feature type="domain" description="SnoaL-like" evidence="1">
    <location>
        <begin position="10"/>
        <end position="104"/>
    </location>
</feature>
<evidence type="ECO:0000259" key="1">
    <source>
        <dbReference type="Pfam" id="PF12680"/>
    </source>
</evidence>
<dbReference type="Gene3D" id="3.10.450.50">
    <property type="match status" value="1"/>
</dbReference>
<evidence type="ECO:0000313" key="3">
    <source>
        <dbReference type="Proteomes" id="UP001596434"/>
    </source>
</evidence>
<dbReference type="AlphaFoldDB" id="A0ABD5ZYR2"/>
<keyword evidence="3" id="KW-1185">Reference proteome</keyword>
<dbReference type="Proteomes" id="UP001596434">
    <property type="component" value="Unassembled WGS sequence"/>
</dbReference>
<evidence type="ECO:0000313" key="2">
    <source>
        <dbReference type="EMBL" id="MFC7255511.1"/>
    </source>
</evidence>
<dbReference type="EMBL" id="JBHTAT010000001">
    <property type="protein sequence ID" value="MFC7255511.1"/>
    <property type="molecule type" value="Genomic_DNA"/>
</dbReference>
<comment type="caution">
    <text evidence="2">The sequence shown here is derived from an EMBL/GenBank/DDBJ whole genome shotgun (WGS) entry which is preliminary data.</text>
</comment>
<dbReference type="GeneID" id="96953873"/>
<reference evidence="2 3" key="1">
    <citation type="journal article" date="2019" name="Int. J. Syst. Evol. Microbiol.">
        <title>The Global Catalogue of Microorganisms (GCM) 10K type strain sequencing project: providing services to taxonomists for standard genome sequencing and annotation.</title>
        <authorList>
            <consortium name="The Broad Institute Genomics Platform"/>
            <consortium name="The Broad Institute Genome Sequencing Center for Infectious Disease"/>
            <person name="Wu L."/>
            <person name="Ma J."/>
        </authorList>
    </citation>
    <scope>NUCLEOTIDE SEQUENCE [LARGE SCALE GENOMIC DNA]</scope>
    <source>
        <strain evidence="2 3">GX21</strain>
    </source>
</reference>
<dbReference type="InterPro" id="IPR032710">
    <property type="entry name" value="NTF2-like_dom_sf"/>
</dbReference>
<sequence length="116" mass="13226">MTTTEDVLDHHLDAFTAQDLDETLADYTDDSVIITNMGVFRGLDEIEDLFAGLFEEFSQDGSRIDLDQKVVEEEYAYIVWNGETPENDYEFCTDTFVVEDGTIHRQTFAGKVEPKS</sequence>
<dbReference type="SUPFAM" id="SSF54427">
    <property type="entry name" value="NTF2-like"/>
    <property type="match status" value="1"/>
</dbReference>
<protein>
    <submittedName>
        <fullName evidence="2">Nuclear transport factor 2 family protein</fullName>
    </submittedName>
</protein>
<dbReference type="RefSeq" id="WP_379703740.1">
    <property type="nucleotide sequence ID" value="NZ_JBHTAT010000001.1"/>
</dbReference>
<dbReference type="InterPro" id="IPR037401">
    <property type="entry name" value="SnoaL-like"/>
</dbReference>
<proteinExistence type="predicted"/>
<dbReference type="Pfam" id="PF12680">
    <property type="entry name" value="SnoaL_2"/>
    <property type="match status" value="1"/>
</dbReference>
<accession>A0ABD5ZYR2</accession>
<name>A0ABD5ZYR2_9EURY</name>
<gene>
    <name evidence="2" type="ORF">ACFQKE_09445</name>
</gene>